<proteinExistence type="predicted"/>
<dbReference type="AlphaFoldDB" id="A0A392Q314"/>
<dbReference type="SUPFAM" id="SSF52058">
    <property type="entry name" value="L domain-like"/>
    <property type="match status" value="1"/>
</dbReference>
<keyword evidence="3" id="KW-0812">Transmembrane</keyword>
<keyword evidence="4" id="KW-0732">Signal</keyword>
<keyword evidence="2" id="KW-0433">Leucine-rich repeat</keyword>
<dbReference type="GO" id="GO:0016301">
    <property type="term" value="F:kinase activity"/>
    <property type="evidence" value="ECO:0007669"/>
    <property type="project" value="UniProtKB-KW"/>
</dbReference>
<dbReference type="GO" id="GO:0016020">
    <property type="term" value="C:membrane"/>
    <property type="evidence" value="ECO:0007669"/>
    <property type="project" value="UniProtKB-SubCell"/>
</dbReference>
<evidence type="ECO:0000256" key="5">
    <source>
        <dbReference type="ARBA" id="ARBA00022737"/>
    </source>
</evidence>
<keyword evidence="5" id="KW-0677">Repeat</keyword>
<keyword evidence="10" id="KW-0808">Transferase</keyword>
<evidence type="ECO:0000313" key="11">
    <source>
        <dbReference type="Proteomes" id="UP000265520"/>
    </source>
</evidence>
<keyword evidence="10" id="KW-0418">Kinase</keyword>
<dbReference type="InterPro" id="IPR052422">
    <property type="entry name" value="Auxin_Ser/Thr_Kinase"/>
</dbReference>
<comment type="subcellular location">
    <subcellularLocation>
        <location evidence="1">Membrane</location>
        <topology evidence="1">Single-pass membrane protein</topology>
    </subcellularLocation>
</comment>
<name>A0A392Q314_9FABA</name>
<evidence type="ECO:0000256" key="1">
    <source>
        <dbReference type="ARBA" id="ARBA00004167"/>
    </source>
</evidence>
<keyword evidence="9" id="KW-0325">Glycoprotein</keyword>
<evidence type="ECO:0000256" key="6">
    <source>
        <dbReference type="ARBA" id="ARBA00022989"/>
    </source>
</evidence>
<keyword evidence="8 10" id="KW-0675">Receptor</keyword>
<evidence type="ECO:0000256" key="9">
    <source>
        <dbReference type="ARBA" id="ARBA00023180"/>
    </source>
</evidence>
<organism evidence="10 11">
    <name type="scientific">Trifolium medium</name>
    <dbReference type="NCBI Taxonomy" id="97028"/>
    <lineage>
        <taxon>Eukaryota</taxon>
        <taxon>Viridiplantae</taxon>
        <taxon>Streptophyta</taxon>
        <taxon>Embryophyta</taxon>
        <taxon>Tracheophyta</taxon>
        <taxon>Spermatophyta</taxon>
        <taxon>Magnoliopsida</taxon>
        <taxon>eudicotyledons</taxon>
        <taxon>Gunneridae</taxon>
        <taxon>Pentapetalae</taxon>
        <taxon>rosids</taxon>
        <taxon>fabids</taxon>
        <taxon>Fabales</taxon>
        <taxon>Fabaceae</taxon>
        <taxon>Papilionoideae</taxon>
        <taxon>50 kb inversion clade</taxon>
        <taxon>NPAAA clade</taxon>
        <taxon>Hologalegina</taxon>
        <taxon>IRL clade</taxon>
        <taxon>Trifolieae</taxon>
        <taxon>Trifolium</taxon>
    </lineage>
</organism>
<dbReference type="Proteomes" id="UP000265520">
    <property type="component" value="Unassembled WGS sequence"/>
</dbReference>
<reference evidence="10 11" key="1">
    <citation type="journal article" date="2018" name="Front. Plant Sci.">
        <title>Red Clover (Trifolium pratense) and Zigzag Clover (T. medium) - A Picture of Genomic Similarities and Differences.</title>
        <authorList>
            <person name="Dluhosova J."/>
            <person name="Istvanek J."/>
            <person name="Nedelnik J."/>
            <person name="Repkova J."/>
        </authorList>
    </citation>
    <scope>NUCLEOTIDE SEQUENCE [LARGE SCALE GENOMIC DNA]</scope>
    <source>
        <strain evidence="11">cv. 10/8</strain>
        <tissue evidence="10">Leaf</tissue>
    </source>
</reference>
<protein>
    <submittedName>
        <fullName evidence="10">Putative receptor protein kinase TMK1-like</fullName>
    </submittedName>
</protein>
<dbReference type="PANTHER" id="PTHR47986">
    <property type="entry name" value="OSJNBA0070M12.3 PROTEIN"/>
    <property type="match status" value="1"/>
</dbReference>
<dbReference type="Pfam" id="PF00560">
    <property type="entry name" value="LRR_1"/>
    <property type="match status" value="3"/>
</dbReference>
<dbReference type="EMBL" id="LXQA010108597">
    <property type="protein sequence ID" value="MCI18120.1"/>
    <property type="molecule type" value="Genomic_DNA"/>
</dbReference>
<evidence type="ECO:0000256" key="4">
    <source>
        <dbReference type="ARBA" id="ARBA00022729"/>
    </source>
</evidence>
<evidence type="ECO:0000256" key="7">
    <source>
        <dbReference type="ARBA" id="ARBA00023136"/>
    </source>
</evidence>
<sequence>MLQTISLGGNDFSSIPDSCFQGLTSLQKLSMASNVNLAPWTFPTELSQSSNLVSLDLGQTNLVGRLPDIFNPLVSLQDLRLSYNKLTGDLPMSFSGSGIHNLWLNNQDPNNNTFGFTGSISVLDSKFG</sequence>
<keyword evidence="7" id="KW-0472">Membrane</keyword>
<evidence type="ECO:0000256" key="8">
    <source>
        <dbReference type="ARBA" id="ARBA00023170"/>
    </source>
</evidence>
<dbReference type="InterPro" id="IPR032675">
    <property type="entry name" value="LRR_dom_sf"/>
</dbReference>
<evidence type="ECO:0000256" key="3">
    <source>
        <dbReference type="ARBA" id="ARBA00022692"/>
    </source>
</evidence>
<keyword evidence="11" id="KW-1185">Reference proteome</keyword>
<dbReference type="Gene3D" id="3.80.10.10">
    <property type="entry name" value="Ribonuclease Inhibitor"/>
    <property type="match status" value="1"/>
</dbReference>
<comment type="caution">
    <text evidence="10">The sequence shown here is derived from an EMBL/GenBank/DDBJ whole genome shotgun (WGS) entry which is preliminary data.</text>
</comment>
<evidence type="ECO:0000256" key="2">
    <source>
        <dbReference type="ARBA" id="ARBA00022614"/>
    </source>
</evidence>
<dbReference type="PANTHER" id="PTHR47986:SF10">
    <property type="entry name" value="RECEPTOR-LIKE KINASE TMK4"/>
    <property type="match status" value="1"/>
</dbReference>
<evidence type="ECO:0000313" key="10">
    <source>
        <dbReference type="EMBL" id="MCI18120.1"/>
    </source>
</evidence>
<keyword evidence="6" id="KW-1133">Transmembrane helix</keyword>
<dbReference type="InterPro" id="IPR001611">
    <property type="entry name" value="Leu-rich_rpt"/>
</dbReference>
<accession>A0A392Q314</accession>